<accession>A0A1M3TR37</accession>
<dbReference type="EMBL" id="KV878238">
    <property type="protein sequence ID" value="OJZ89131.1"/>
    <property type="molecule type" value="Genomic_DNA"/>
</dbReference>
<feature type="region of interest" description="Disordered" evidence="1">
    <location>
        <begin position="1"/>
        <end position="33"/>
    </location>
</feature>
<feature type="compositionally biased region" description="Basic residues" evidence="1">
    <location>
        <begin position="1"/>
        <end position="11"/>
    </location>
</feature>
<evidence type="ECO:0000256" key="1">
    <source>
        <dbReference type="SAM" id="MobiDB-lite"/>
    </source>
</evidence>
<protein>
    <submittedName>
        <fullName evidence="2">Uncharacterized protein</fullName>
    </submittedName>
</protein>
<evidence type="ECO:0000313" key="3">
    <source>
        <dbReference type="Proteomes" id="UP000184063"/>
    </source>
</evidence>
<sequence length="62" mass="6617">MAGGRGRRSPRQKNVPVRAAGEAPNNNHLNLLRADPSDSDAILRLGTSCNAQLADCDYTPTL</sequence>
<name>A0A1M3TR37_ASPLC</name>
<evidence type="ECO:0000313" key="2">
    <source>
        <dbReference type="EMBL" id="OJZ89131.1"/>
    </source>
</evidence>
<gene>
    <name evidence="2" type="ORF">ASPFODRAFT_481427</name>
</gene>
<dbReference type="Proteomes" id="UP000184063">
    <property type="component" value="Unassembled WGS sequence"/>
</dbReference>
<dbReference type="AlphaFoldDB" id="A0A1M3TR37"/>
<reference evidence="3" key="1">
    <citation type="journal article" date="2017" name="Genome Biol.">
        <title>Comparative genomics reveals high biological diversity and specific adaptations in the industrially and medically important fungal genus Aspergillus.</title>
        <authorList>
            <person name="de Vries R.P."/>
            <person name="Riley R."/>
            <person name="Wiebenga A."/>
            <person name="Aguilar-Osorio G."/>
            <person name="Amillis S."/>
            <person name="Uchima C.A."/>
            <person name="Anderluh G."/>
            <person name="Asadollahi M."/>
            <person name="Askin M."/>
            <person name="Barry K."/>
            <person name="Battaglia E."/>
            <person name="Bayram O."/>
            <person name="Benocci T."/>
            <person name="Braus-Stromeyer S.A."/>
            <person name="Caldana C."/>
            <person name="Canovas D."/>
            <person name="Cerqueira G.C."/>
            <person name="Chen F."/>
            <person name="Chen W."/>
            <person name="Choi C."/>
            <person name="Clum A."/>
            <person name="Dos Santos R.A."/>
            <person name="Damasio A.R."/>
            <person name="Diallinas G."/>
            <person name="Emri T."/>
            <person name="Fekete E."/>
            <person name="Flipphi M."/>
            <person name="Freyberg S."/>
            <person name="Gallo A."/>
            <person name="Gournas C."/>
            <person name="Habgood R."/>
            <person name="Hainaut M."/>
            <person name="Harispe M.L."/>
            <person name="Henrissat B."/>
            <person name="Hilden K.S."/>
            <person name="Hope R."/>
            <person name="Hossain A."/>
            <person name="Karabika E."/>
            <person name="Karaffa L."/>
            <person name="Karanyi Z."/>
            <person name="Krasevec N."/>
            <person name="Kuo A."/>
            <person name="Kusch H."/>
            <person name="LaButti K."/>
            <person name="Lagendijk E.L."/>
            <person name="Lapidus A."/>
            <person name="Levasseur A."/>
            <person name="Lindquist E."/>
            <person name="Lipzen A."/>
            <person name="Logrieco A.F."/>
            <person name="MacCabe A."/>
            <person name="Maekelae M.R."/>
            <person name="Malavazi I."/>
            <person name="Melin P."/>
            <person name="Meyer V."/>
            <person name="Mielnichuk N."/>
            <person name="Miskei M."/>
            <person name="Molnar A.P."/>
            <person name="Mule G."/>
            <person name="Ngan C.Y."/>
            <person name="Orejas M."/>
            <person name="Orosz E."/>
            <person name="Ouedraogo J.P."/>
            <person name="Overkamp K.M."/>
            <person name="Park H.-S."/>
            <person name="Perrone G."/>
            <person name="Piumi F."/>
            <person name="Punt P.J."/>
            <person name="Ram A.F."/>
            <person name="Ramon A."/>
            <person name="Rauscher S."/>
            <person name="Record E."/>
            <person name="Riano-Pachon D.M."/>
            <person name="Robert V."/>
            <person name="Roehrig J."/>
            <person name="Ruller R."/>
            <person name="Salamov A."/>
            <person name="Salih N.S."/>
            <person name="Samson R.A."/>
            <person name="Sandor E."/>
            <person name="Sanguinetti M."/>
            <person name="Schuetze T."/>
            <person name="Sepcic K."/>
            <person name="Shelest E."/>
            <person name="Sherlock G."/>
            <person name="Sophianopoulou V."/>
            <person name="Squina F.M."/>
            <person name="Sun H."/>
            <person name="Susca A."/>
            <person name="Todd R.B."/>
            <person name="Tsang A."/>
            <person name="Unkles S.E."/>
            <person name="van de Wiele N."/>
            <person name="van Rossen-Uffink D."/>
            <person name="Oliveira J.V."/>
            <person name="Vesth T.C."/>
            <person name="Visser J."/>
            <person name="Yu J.-H."/>
            <person name="Zhou M."/>
            <person name="Andersen M.R."/>
            <person name="Archer D.B."/>
            <person name="Baker S.E."/>
            <person name="Benoit I."/>
            <person name="Brakhage A.A."/>
            <person name="Braus G.H."/>
            <person name="Fischer R."/>
            <person name="Frisvad J.C."/>
            <person name="Goldman G.H."/>
            <person name="Houbraken J."/>
            <person name="Oakley B."/>
            <person name="Pocsi I."/>
            <person name="Scazzocchio C."/>
            <person name="Seiboth B."/>
            <person name="vanKuyk P.A."/>
            <person name="Wortman J."/>
            <person name="Dyer P.S."/>
            <person name="Grigoriev I.V."/>
        </authorList>
    </citation>
    <scope>NUCLEOTIDE SEQUENCE [LARGE SCALE GENOMIC DNA]</scope>
    <source>
        <strain evidence="3">CBS 106.47</strain>
    </source>
</reference>
<dbReference type="VEuPathDB" id="FungiDB:ASPFODRAFT_481427"/>
<proteinExistence type="predicted"/>
<organism evidence="2 3">
    <name type="scientific">Aspergillus luchuensis (strain CBS 106.47)</name>
    <dbReference type="NCBI Taxonomy" id="1137211"/>
    <lineage>
        <taxon>Eukaryota</taxon>
        <taxon>Fungi</taxon>
        <taxon>Dikarya</taxon>
        <taxon>Ascomycota</taxon>
        <taxon>Pezizomycotina</taxon>
        <taxon>Eurotiomycetes</taxon>
        <taxon>Eurotiomycetidae</taxon>
        <taxon>Eurotiales</taxon>
        <taxon>Aspergillaceae</taxon>
        <taxon>Aspergillus</taxon>
        <taxon>Aspergillus subgen. Circumdati</taxon>
    </lineage>
</organism>